<feature type="transmembrane region" description="Helical" evidence="1">
    <location>
        <begin position="33"/>
        <end position="52"/>
    </location>
</feature>
<proteinExistence type="predicted"/>
<comment type="caution">
    <text evidence="3">The sequence shown here is derived from an EMBL/GenBank/DDBJ whole genome shotgun (WGS) entry which is preliminary data.</text>
</comment>
<protein>
    <submittedName>
        <fullName evidence="3">SH3 domain-containing protein</fullName>
    </submittedName>
</protein>
<evidence type="ECO:0000256" key="1">
    <source>
        <dbReference type="SAM" id="Phobius"/>
    </source>
</evidence>
<dbReference type="EMBL" id="JAGHKO010000011">
    <property type="protein sequence ID" value="MBO9204209.1"/>
    <property type="molecule type" value="Genomic_DNA"/>
</dbReference>
<keyword evidence="1" id="KW-0472">Membrane</keyword>
<reference evidence="3 4" key="1">
    <citation type="submission" date="2021-03" db="EMBL/GenBank/DDBJ databases">
        <title>Assistant Professor.</title>
        <authorList>
            <person name="Huq M.A."/>
        </authorList>
    </citation>
    <scope>NUCLEOTIDE SEQUENCE [LARGE SCALE GENOMIC DNA]</scope>
    <source>
        <strain evidence="3 4">MAH-29</strain>
    </source>
</reference>
<keyword evidence="4" id="KW-1185">Reference proteome</keyword>
<keyword evidence="1" id="KW-0812">Transmembrane</keyword>
<dbReference type="Pfam" id="PF08239">
    <property type="entry name" value="SH3_3"/>
    <property type="match status" value="1"/>
</dbReference>
<evidence type="ECO:0000313" key="3">
    <source>
        <dbReference type="EMBL" id="MBO9204209.1"/>
    </source>
</evidence>
<organism evidence="3 4">
    <name type="scientific">Niastella soli</name>
    <dbReference type="NCBI Taxonomy" id="2821487"/>
    <lineage>
        <taxon>Bacteria</taxon>
        <taxon>Pseudomonadati</taxon>
        <taxon>Bacteroidota</taxon>
        <taxon>Chitinophagia</taxon>
        <taxon>Chitinophagales</taxon>
        <taxon>Chitinophagaceae</taxon>
        <taxon>Niastella</taxon>
    </lineage>
</organism>
<dbReference type="InterPro" id="IPR003646">
    <property type="entry name" value="SH3-like_bac-type"/>
</dbReference>
<dbReference type="Proteomes" id="UP000677244">
    <property type="component" value="Unassembled WGS sequence"/>
</dbReference>
<feature type="domain" description="SH3b" evidence="2">
    <location>
        <begin position="58"/>
        <end position="111"/>
    </location>
</feature>
<gene>
    <name evidence="3" type="ORF">J7I42_28235</name>
</gene>
<dbReference type="RefSeq" id="WP_209142552.1">
    <property type="nucleotide sequence ID" value="NZ_JAGHKO010000011.1"/>
</dbReference>
<sequence>MIFRKPPYSGTLTVSSRIFFPFLFLQKSNLRKLFLCALIICHVLIATGQSYLGAISKQVNFREGPGSEYKTISSLKPGTQIFIVSLETEYDFYNIIDIRTNKTGYVHKSFVTIGKQLPKSEDGLFTPNGSTEDYESQIEIFNNTSLTLTLKLNSQFYSFTPKEKRNIALSPTTYNFIASAPGVIPNYGTETLQSNTKYTWQFYIVTRRR</sequence>
<evidence type="ECO:0000313" key="4">
    <source>
        <dbReference type="Proteomes" id="UP000677244"/>
    </source>
</evidence>
<name>A0ABS3Z223_9BACT</name>
<dbReference type="Gene3D" id="2.30.30.40">
    <property type="entry name" value="SH3 Domains"/>
    <property type="match status" value="1"/>
</dbReference>
<accession>A0ABS3Z223</accession>
<evidence type="ECO:0000259" key="2">
    <source>
        <dbReference type="Pfam" id="PF08239"/>
    </source>
</evidence>
<keyword evidence="1" id="KW-1133">Transmembrane helix</keyword>